<reference evidence="2 3" key="1">
    <citation type="submission" date="2019-04" db="EMBL/GenBank/DDBJ databases">
        <title>Chromosome genome assembly for Takifugu flavidus.</title>
        <authorList>
            <person name="Xiao S."/>
        </authorList>
    </citation>
    <scope>NUCLEOTIDE SEQUENCE [LARGE SCALE GENOMIC DNA]</scope>
    <source>
        <strain evidence="2">HTHZ2018</strain>
        <tissue evidence="2">Muscle</tissue>
    </source>
</reference>
<feature type="transmembrane region" description="Helical" evidence="1">
    <location>
        <begin position="20"/>
        <end position="46"/>
    </location>
</feature>
<comment type="caution">
    <text evidence="2">The sequence shown here is derived from an EMBL/GenBank/DDBJ whole genome shotgun (WGS) entry which is preliminary data.</text>
</comment>
<organism evidence="2 3">
    <name type="scientific">Takifugu flavidus</name>
    <name type="common">sansaifugu</name>
    <dbReference type="NCBI Taxonomy" id="433684"/>
    <lineage>
        <taxon>Eukaryota</taxon>
        <taxon>Metazoa</taxon>
        <taxon>Chordata</taxon>
        <taxon>Craniata</taxon>
        <taxon>Vertebrata</taxon>
        <taxon>Euteleostomi</taxon>
        <taxon>Actinopterygii</taxon>
        <taxon>Neopterygii</taxon>
        <taxon>Teleostei</taxon>
        <taxon>Neoteleostei</taxon>
        <taxon>Acanthomorphata</taxon>
        <taxon>Eupercaria</taxon>
        <taxon>Tetraodontiformes</taxon>
        <taxon>Tetradontoidea</taxon>
        <taxon>Tetraodontidae</taxon>
        <taxon>Takifugu</taxon>
    </lineage>
</organism>
<keyword evidence="1" id="KW-0812">Transmembrane</keyword>
<proteinExistence type="predicted"/>
<protein>
    <submittedName>
        <fullName evidence="2">Uncharacterized protein</fullName>
    </submittedName>
</protein>
<dbReference type="AlphaFoldDB" id="A0A5C6NSH8"/>
<dbReference type="Proteomes" id="UP000324091">
    <property type="component" value="Chromosome 18"/>
</dbReference>
<gene>
    <name evidence="2" type="ORF">D4764_18G0012780</name>
</gene>
<keyword evidence="1" id="KW-0472">Membrane</keyword>
<evidence type="ECO:0000256" key="1">
    <source>
        <dbReference type="SAM" id="Phobius"/>
    </source>
</evidence>
<sequence length="68" mass="6951">MEVLIGSTVSPAPEHLSPGSPAILCSKCLSANSIIFILTLIILIAAPSPVQQTTAAFSPAGPRQRAVP</sequence>
<dbReference type="EMBL" id="RHFK02000010">
    <property type="protein sequence ID" value="TWW70472.1"/>
    <property type="molecule type" value="Genomic_DNA"/>
</dbReference>
<name>A0A5C6NSH8_9TELE</name>
<keyword evidence="1" id="KW-1133">Transmembrane helix</keyword>
<evidence type="ECO:0000313" key="2">
    <source>
        <dbReference type="EMBL" id="TWW70472.1"/>
    </source>
</evidence>
<keyword evidence="3" id="KW-1185">Reference proteome</keyword>
<evidence type="ECO:0000313" key="3">
    <source>
        <dbReference type="Proteomes" id="UP000324091"/>
    </source>
</evidence>
<accession>A0A5C6NSH8</accession>